<dbReference type="Gene3D" id="3.40.50.1820">
    <property type="entry name" value="alpha/beta hydrolase"/>
    <property type="match status" value="1"/>
</dbReference>
<dbReference type="InterPro" id="IPR029058">
    <property type="entry name" value="AB_hydrolase_fold"/>
</dbReference>
<evidence type="ECO:0000313" key="6">
    <source>
        <dbReference type="EMBL" id="MBA0710996.1"/>
    </source>
</evidence>
<keyword evidence="5" id="KW-0472">Membrane</keyword>
<dbReference type="AlphaFoldDB" id="A0A7J8ZGM1"/>
<dbReference type="PANTHER" id="PTHR17920">
    <property type="entry name" value="TRANSMEMBRANE AND COILED-COIL DOMAIN-CONTAINING PROTEIN 4 TMCO4"/>
    <property type="match status" value="1"/>
</dbReference>
<accession>A0A7J8ZGM1</accession>
<evidence type="ECO:0000256" key="2">
    <source>
        <dbReference type="ARBA" id="ARBA00009824"/>
    </source>
</evidence>
<comment type="caution">
    <text evidence="6">The sequence shown here is derived from an EMBL/GenBank/DDBJ whole genome shotgun (WGS) entry which is preliminary data.</text>
</comment>
<evidence type="ECO:0000313" key="7">
    <source>
        <dbReference type="Proteomes" id="UP000593574"/>
    </source>
</evidence>
<evidence type="ECO:0000256" key="5">
    <source>
        <dbReference type="ARBA" id="ARBA00023136"/>
    </source>
</evidence>
<evidence type="ECO:0000256" key="4">
    <source>
        <dbReference type="ARBA" id="ARBA00022989"/>
    </source>
</evidence>
<dbReference type="GO" id="GO:0016020">
    <property type="term" value="C:membrane"/>
    <property type="evidence" value="ECO:0007669"/>
    <property type="project" value="UniProtKB-SubCell"/>
</dbReference>
<comment type="subcellular location">
    <subcellularLocation>
        <location evidence="1">Membrane</location>
        <topology evidence="1">Multi-pass membrane protein</topology>
    </subcellularLocation>
</comment>
<dbReference type="Proteomes" id="UP000593574">
    <property type="component" value="Unassembled WGS sequence"/>
</dbReference>
<evidence type="ECO:0000256" key="3">
    <source>
        <dbReference type="ARBA" id="ARBA00022692"/>
    </source>
</evidence>
<reference evidence="6 7" key="1">
    <citation type="journal article" date="2019" name="Genome Biol. Evol.">
        <title>Insights into the evolution of the New World diploid cottons (Gossypium, subgenus Houzingenia) based on genome sequencing.</title>
        <authorList>
            <person name="Grover C.E."/>
            <person name="Arick M.A. 2nd"/>
            <person name="Thrash A."/>
            <person name="Conover J.L."/>
            <person name="Sanders W.S."/>
            <person name="Peterson D.G."/>
            <person name="Frelichowski J.E."/>
            <person name="Scheffler J.A."/>
            <person name="Scheffler B.E."/>
            <person name="Wendel J.F."/>
        </authorList>
    </citation>
    <scope>NUCLEOTIDE SEQUENCE [LARGE SCALE GENOMIC DNA]</scope>
    <source>
        <strain evidence="6">4</strain>
        <tissue evidence="6">Leaf</tissue>
    </source>
</reference>
<keyword evidence="3" id="KW-0812">Transmembrane</keyword>
<dbReference type="InterPro" id="IPR007941">
    <property type="entry name" value="DUF726"/>
</dbReference>
<dbReference type="PANTHER" id="PTHR17920:SF24">
    <property type="entry name" value="ALPHA_BETA HYDROLASE-RELATED"/>
    <property type="match status" value="1"/>
</dbReference>
<comment type="similarity">
    <text evidence="2">Belongs to the TMCO4 family.</text>
</comment>
<keyword evidence="4" id="KW-1133">Transmembrane helix</keyword>
<organism evidence="6 7">
    <name type="scientific">Gossypium laxum</name>
    <dbReference type="NCBI Taxonomy" id="34288"/>
    <lineage>
        <taxon>Eukaryota</taxon>
        <taxon>Viridiplantae</taxon>
        <taxon>Streptophyta</taxon>
        <taxon>Embryophyta</taxon>
        <taxon>Tracheophyta</taxon>
        <taxon>Spermatophyta</taxon>
        <taxon>Magnoliopsida</taxon>
        <taxon>eudicotyledons</taxon>
        <taxon>Gunneridae</taxon>
        <taxon>Pentapetalae</taxon>
        <taxon>rosids</taxon>
        <taxon>malvids</taxon>
        <taxon>Malvales</taxon>
        <taxon>Malvaceae</taxon>
        <taxon>Malvoideae</taxon>
        <taxon>Gossypium</taxon>
    </lineage>
</organism>
<name>A0A7J8ZGM1_9ROSI</name>
<protein>
    <recommendedName>
        <fullName evidence="8">Transmembrane and coiled-coil domain-containing protein 4-like</fullName>
    </recommendedName>
</protein>
<keyword evidence="7" id="KW-1185">Reference proteome</keyword>
<dbReference type="Pfam" id="PF05277">
    <property type="entry name" value="DUF726"/>
    <property type="match status" value="1"/>
</dbReference>
<evidence type="ECO:0000256" key="1">
    <source>
        <dbReference type="ARBA" id="ARBA00004141"/>
    </source>
</evidence>
<evidence type="ECO:0008006" key="8">
    <source>
        <dbReference type="Google" id="ProtNLM"/>
    </source>
</evidence>
<gene>
    <name evidence="6" type="ORF">Golax_010234</name>
</gene>
<dbReference type="SUPFAM" id="SSF53474">
    <property type="entry name" value="alpha/beta-Hydrolases"/>
    <property type="match status" value="1"/>
</dbReference>
<sequence length="681" mass="74045">MEISLLSSTQKYAASALFAVALHHSQLHQTRPTTRLLSLEEEPIGEGASNSSTVSVSDFPHLWIHDNSGLLLPVFRFMEVEDQAWEGLKETAGVSTQARHHVGSFMTLLSETNDEVSSGIREKELALLKAVDATMLSMESSLVLSEDSDKSCDYETHCRQRCAYPDTTTATDPNGRIPRTTPNISNNEDVDGSGFRFFEKPIEEGKLLSEERKLTVLYELLSSCVADYVTDGGSKGYDARHRVALRLLATWLNVKWTKMEAMEIIVACNLIVRLKNEDAEQFGKSKNDKWKQAGIIGASALTGGSLVALTGGLAAPVVGHGLGALAATLGSIVPAVGVGGFALAASATGPISGSVAVAASFGAAGAGLAGSRTVIRIEDLDEFEFIQTGLYHNQGRLAVGILISGIAFEEEDFLRPWENYNDNLERYVLKWESKNLIALNAGIMEWITSKVASNLLQGGAMLTVLSTLLAEEPLPAALLAASDLIDTAWAIAVDRSDKAGKLLAELLISGLQGHRPVTLVGFSLGARVILKCLQCLAETQGDNAGLVERVVLLGAPIPIKDEKWEDARKMVAGRFVNVYHTNDWTLGIIFRARQVIGLYLMITYTLQYVLSTGLAGIQPVQFRGIENVDATEYVEGHSSYLWMTKEILRQLDVDNYNAIFRTTQQAKPLQDQTKQTNIVFI</sequence>
<proteinExistence type="inferred from homology"/>
<dbReference type="EMBL" id="JABEZV010000005">
    <property type="protein sequence ID" value="MBA0710996.1"/>
    <property type="molecule type" value="Genomic_DNA"/>
</dbReference>